<feature type="transmembrane region" description="Helical" evidence="2">
    <location>
        <begin position="317"/>
        <end position="339"/>
    </location>
</feature>
<dbReference type="RefSeq" id="WP_225398199.1">
    <property type="nucleotide sequence ID" value="NZ_JAYJJQ010000017.1"/>
</dbReference>
<keyword evidence="2" id="KW-1133">Transmembrane helix</keyword>
<accession>A0ABU5Z0A2</accession>
<evidence type="ECO:0000313" key="5">
    <source>
        <dbReference type="Proteomes" id="UP001299283"/>
    </source>
</evidence>
<feature type="region of interest" description="Disordered" evidence="1">
    <location>
        <begin position="356"/>
        <end position="385"/>
    </location>
</feature>
<dbReference type="InterPro" id="IPR043129">
    <property type="entry name" value="ATPase_NBD"/>
</dbReference>
<proteinExistence type="predicted"/>
<dbReference type="InterPro" id="IPR055583">
    <property type="entry name" value="DUF7159"/>
</dbReference>
<feature type="region of interest" description="Disordered" evidence="1">
    <location>
        <begin position="413"/>
        <end position="489"/>
    </location>
</feature>
<dbReference type="EMBL" id="JAYJJQ010000017">
    <property type="protein sequence ID" value="MEB3070822.1"/>
    <property type="molecule type" value="Genomic_DNA"/>
</dbReference>
<comment type="caution">
    <text evidence="4">The sequence shown here is derived from an EMBL/GenBank/DDBJ whole genome shotgun (WGS) entry which is preliminary data.</text>
</comment>
<keyword evidence="2" id="KW-0472">Membrane</keyword>
<dbReference type="Pfam" id="PF23717">
    <property type="entry name" value="DUF7159"/>
    <property type="match status" value="1"/>
</dbReference>
<dbReference type="SUPFAM" id="SSF53067">
    <property type="entry name" value="Actin-like ATPase domain"/>
    <property type="match status" value="1"/>
</dbReference>
<evidence type="ECO:0000256" key="2">
    <source>
        <dbReference type="SAM" id="Phobius"/>
    </source>
</evidence>
<dbReference type="Proteomes" id="UP001299283">
    <property type="component" value="Unassembled WGS sequence"/>
</dbReference>
<protein>
    <recommendedName>
        <fullName evidence="3">DUF7159 domain-containing protein</fullName>
    </recommendedName>
</protein>
<reference evidence="4 5" key="1">
    <citation type="submission" date="2023-12" db="EMBL/GenBank/DDBJ databases">
        <title>Description of new species of Mycobacterium terrae complex isolated from sewage at the Sao Paulo Zoological Park Foundation in Brazil.</title>
        <authorList>
            <person name="Romagnoli C.L."/>
            <person name="Conceicao E.C."/>
            <person name="Machado E."/>
            <person name="Barreto L.B.P.F."/>
            <person name="Sharma A."/>
            <person name="Silva N.M."/>
            <person name="Marques L.E."/>
            <person name="Juliana M.A."/>
            <person name="Lourenco M.C.S."/>
            <person name="Digiampietri L.A."/>
            <person name="Suffys P.N."/>
            <person name="Viana-Niero C."/>
        </authorList>
    </citation>
    <scope>NUCLEOTIDE SEQUENCE [LARGE SCALE GENOMIC DNA]</scope>
    <source>
        <strain evidence="4 5">MYC017</strain>
    </source>
</reference>
<evidence type="ECO:0000259" key="3">
    <source>
        <dbReference type="Pfam" id="PF23717"/>
    </source>
</evidence>
<evidence type="ECO:0000313" key="4">
    <source>
        <dbReference type="EMBL" id="MEB3070822.1"/>
    </source>
</evidence>
<feature type="compositionally biased region" description="Gly residues" evidence="1">
    <location>
        <begin position="454"/>
        <end position="479"/>
    </location>
</feature>
<feature type="compositionally biased region" description="Pro residues" evidence="1">
    <location>
        <begin position="361"/>
        <end position="385"/>
    </location>
</feature>
<name>A0ABU5Z0A2_9MYCO</name>
<feature type="compositionally biased region" description="Pro residues" evidence="1">
    <location>
        <begin position="427"/>
        <end position="437"/>
    </location>
</feature>
<sequence>MDIVLGVSMAPSTVRMVLLEGENADGVTVDHDDIAFAAGTHTGPQRVVSAILGTREGAREGGYQLSSTGVTCTDPAEAAELREALAGHKVENVMLVSAFLAAAALAQAVGSATRYARTALLFVEPEAATLAVVSSDDGSIAEIRRQPLSRDDDRAVGEVAELAAGAKALQSHPDGLFVVGSGVNVAMIKPELEKVSDLPVIAPEEPDMALARGAALASAHAPLFSSSTRALAWAQDPGTGAMGAGLVSAGYAYVAGGEVDYNATSDNEPLAYSAVPDFGDSGFMPVLAPEVDNPELVDSRLLDFSTAALPRRERKPMLVTGAVAALFVVGVVGLAIALAMGMRSADDHKPDVRANVVTHQAPPPPKAVVPPPVPEAPPAPEAPPVPVEVPAPRAAVPAPAPIAPAPAPPPPALPPPVIPNLQIPGLPGGPPLFPAPPRGGGHGGGRGGDDDGWGDWGHGGWGGGHGRGGGGGHGRGGGVPFLPIPGLHF</sequence>
<keyword evidence="2" id="KW-0812">Transmembrane</keyword>
<gene>
    <name evidence="4" type="ORF">K5L39_16685</name>
</gene>
<feature type="domain" description="DUF7159" evidence="3">
    <location>
        <begin position="2"/>
        <end position="228"/>
    </location>
</feature>
<keyword evidence="5" id="KW-1185">Reference proteome</keyword>
<evidence type="ECO:0000256" key="1">
    <source>
        <dbReference type="SAM" id="MobiDB-lite"/>
    </source>
</evidence>
<organism evidence="4 5">
    <name type="scientific">[Mycobacterium] vasticus</name>
    <dbReference type="NCBI Taxonomy" id="2875777"/>
    <lineage>
        <taxon>Bacteria</taxon>
        <taxon>Bacillati</taxon>
        <taxon>Actinomycetota</taxon>
        <taxon>Actinomycetes</taxon>
        <taxon>Mycobacteriales</taxon>
        <taxon>Mycobacteriaceae</taxon>
        <taxon>Mycolicibacter</taxon>
    </lineage>
</organism>